<dbReference type="HAMAP" id="MF_00849">
    <property type="entry name" value="BipA"/>
    <property type="match status" value="1"/>
</dbReference>
<dbReference type="Pfam" id="PF00679">
    <property type="entry name" value="EFG_C"/>
    <property type="match status" value="1"/>
</dbReference>
<evidence type="ECO:0000313" key="5">
    <source>
        <dbReference type="Proteomes" id="UP001501410"/>
    </source>
</evidence>
<feature type="binding site" evidence="2">
    <location>
        <begin position="13"/>
        <end position="18"/>
    </location>
    <ligand>
        <name>GTP</name>
        <dbReference type="ChEBI" id="CHEBI:37565"/>
    </ligand>
</feature>
<dbReference type="InterPro" id="IPR006298">
    <property type="entry name" value="BipA"/>
</dbReference>
<gene>
    <name evidence="4" type="primary">typA</name>
    <name evidence="2" type="synonym">bipA</name>
    <name evidence="4" type="ORF">GCM10023092_07440</name>
</gene>
<dbReference type="InterPro" id="IPR035647">
    <property type="entry name" value="EFG_III/V"/>
</dbReference>
<dbReference type="Pfam" id="PF21018">
    <property type="entry name" value="BipA_C"/>
    <property type="match status" value="1"/>
</dbReference>
<organism evidence="4 5">
    <name type="scientific">Rurimicrobium arvi</name>
    <dbReference type="NCBI Taxonomy" id="2049916"/>
    <lineage>
        <taxon>Bacteria</taxon>
        <taxon>Pseudomonadati</taxon>
        <taxon>Bacteroidota</taxon>
        <taxon>Chitinophagia</taxon>
        <taxon>Chitinophagales</taxon>
        <taxon>Chitinophagaceae</taxon>
        <taxon>Rurimicrobium</taxon>
    </lineage>
</organism>
<keyword evidence="2" id="KW-0699">rRNA-binding</keyword>
<comment type="similarity">
    <text evidence="2">Belongs to the TRAFAC class translation factor GTPase superfamily. Classic translation factor GTPase family. BipA subfamily.</text>
</comment>
<dbReference type="Gene3D" id="3.30.70.240">
    <property type="match status" value="1"/>
</dbReference>
<dbReference type="PANTHER" id="PTHR42908:SF8">
    <property type="entry name" value="TR-TYPE G DOMAIN-CONTAINING PROTEIN"/>
    <property type="match status" value="1"/>
</dbReference>
<comment type="function">
    <text evidence="2">A 50S ribosomal subunit assembly protein with GTPase activity, required for 50S subunit assembly at low temperatures, may also play a role in translation. Binds GTP and analogs. Binds the 70S ribosome between the 30S and 50S subunits, in a similar position as ribosome-bound EF-G; it contacts a number of ribosomal proteins, both rRNAs and the A-site tRNA.</text>
</comment>
<dbReference type="Gene3D" id="2.40.30.10">
    <property type="entry name" value="Translation factors"/>
    <property type="match status" value="1"/>
</dbReference>
<dbReference type="InterPro" id="IPR000640">
    <property type="entry name" value="EFG_V-like"/>
</dbReference>
<dbReference type="NCBIfam" id="TIGR01394">
    <property type="entry name" value="TypA_BipA"/>
    <property type="match status" value="1"/>
</dbReference>
<evidence type="ECO:0000256" key="2">
    <source>
        <dbReference type="HAMAP-Rule" id="MF_00849"/>
    </source>
</evidence>
<keyword evidence="2" id="KW-0690">Ribosome biogenesis</keyword>
<dbReference type="InterPro" id="IPR047043">
    <property type="entry name" value="BipA_III"/>
</dbReference>
<dbReference type="InterPro" id="IPR004161">
    <property type="entry name" value="EFTu-like_2"/>
</dbReference>
<keyword evidence="2" id="KW-0694">RNA-binding</keyword>
<dbReference type="RefSeq" id="WP_344822816.1">
    <property type="nucleotide sequence ID" value="NZ_BAABEZ010000004.1"/>
</dbReference>
<dbReference type="SUPFAM" id="SSF50447">
    <property type="entry name" value="Translation proteins"/>
    <property type="match status" value="1"/>
</dbReference>
<dbReference type="InterPro" id="IPR005225">
    <property type="entry name" value="Small_GTP-bd"/>
</dbReference>
<keyword evidence="2" id="KW-0820">tRNA-binding</keyword>
<feature type="binding site" evidence="2">
    <location>
        <begin position="126"/>
        <end position="129"/>
    </location>
    <ligand>
        <name>GTP</name>
        <dbReference type="ChEBI" id="CHEBI:37565"/>
    </ligand>
</feature>
<dbReference type="PRINTS" id="PR00315">
    <property type="entry name" value="ELONGATNFCT"/>
</dbReference>
<keyword evidence="2" id="KW-0378">Hydrolase</keyword>
<dbReference type="NCBIfam" id="TIGR00231">
    <property type="entry name" value="small_GTP"/>
    <property type="match status" value="1"/>
</dbReference>
<comment type="subcellular location">
    <subcellularLocation>
        <location evidence="2">Cytoplasm</location>
    </subcellularLocation>
    <text evidence="2">Binds to ribosomes.</text>
</comment>
<dbReference type="InterPro" id="IPR000795">
    <property type="entry name" value="T_Tr_GTP-bd_dom"/>
</dbReference>
<dbReference type="InterPro" id="IPR035651">
    <property type="entry name" value="BipA_V"/>
</dbReference>
<accession>A0ABP8MHV3</accession>
<dbReference type="InterPro" id="IPR048876">
    <property type="entry name" value="BipA_C"/>
</dbReference>
<dbReference type="Proteomes" id="UP001501410">
    <property type="component" value="Unassembled WGS sequence"/>
</dbReference>
<dbReference type="EC" id="3.6.5.-" evidence="2"/>
<protein>
    <recommendedName>
        <fullName evidence="2">Large ribosomal subunit assembly factor BipA</fullName>
        <ecNumber evidence="2">3.6.5.-</ecNumber>
    </recommendedName>
    <alternativeName>
        <fullName evidence="2">GTP-binding protein BipA</fullName>
    </alternativeName>
</protein>
<dbReference type="InterPro" id="IPR042116">
    <property type="entry name" value="TypA/BipA_C"/>
</dbReference>
<dbReference type="SUPFAM" id="SSF52540">
    <property type="entry name" value="P-loop containing nucleoside triphosphate hydrolases"/>
    <property type="match status" value="1"/>
</dbReference>
<dbReference type="InterPro" id="IPR047042">
    <property type="entry name" value="BipA_II"/>
</dbReference>
<dbReference type="CDD" id="cd03691">
    <property type="entry name" value="BipA_TypA_II"/>
    <property type="match status" value="1"/>
</dbReference>
<feature type="domain" description="Tr-type G" evidence="3">
    <location>
        <begin position="1"/>
        <end position="195"/>
    </location>
</feature>
<dbReference type="EMBL" id="BAABEZ010000004">
    <property type="protein sequence ID" value="GAA4450846.1"/>
    <property type="molecule type" value="Genomic_DNA"/>
</dbReference>
<dbReference type="CDD" id="cd16263">
    <property type="entry name" value="BipA_III"/>
    <property type="match status" value="1"/>
</dbReference>
<dbReference type="PROSITE" id="PS00301">
    <property type="entry name" value="G_TR_1"/>
    <property type="match status" value="1"/>
</dbReference>
<evidence type="ECO:0000259" key="3">
    <source>
        <dbReference type="PROSITE" id="PS51722"/>
    </source>
</evidence>
<dbReference type="Pfam" id="PF03144">
    <property type="entry name" value="GTP_EFTU_D2"/>
    <property type="match status" value="1"/>
</dbReference>
<dbReference type="Pfam" id="PF00009">
    <property type="entry name" value="GTP_EFTU"/>
    <property type="match status" value="1"/>
</dbReference>
<dbReference type="InterPro" id="IPR031157">
    <property type="entry name" value="G_TR_CS"/>
</dbReference>
<name>A0ABP8MHV3_9BACT</name>
<comment type="caution">
    <text evidence="4">The sequence shown here is derived from an EMBL/GenBank/DDBJ whole genome shotgun (WGS) entry which is preliminary data.</text>
</comment>
<dbReference type="CDD" id="cd03710">
    <property type="entry name" value="BipA_TypA_C"/>
    <property type="match status" value="1"/>
</dbReference>
<dbReference type="SMART" id="SM00838">
    <property type="entry name" value="EFG_C"/>
    <property type="match status" value="1"/>
</dbReference>
<dbReference type="InterPro" id="IPR027417">
    <property type="entry name" value="P-loop_NTPase"/>
</dbReference>
<reference evidence="5" key="1">
    <citation type="journal article" date="2019" name="Int. J. Syst. Evol. Microbiol.">
        <title>The Global Catalogue of Microorganisms (GCM) 10K type strain sequencing project: providing services to taxonomists for standard genome sequencing and annotation.</title>
        <authorList>
            <consortium name="The Broad Institute Genomics Platform"/>
            <consortium name="The Broad Institute Genome Sequencing Center for Infectious Disease"/>
            <person name="Wu L."/>
            <person name="Ma J."/>
        </authorList>
    </citation>
    <scope>NUCLEOTIDE SEQUENCE [LARGE SCALE GENOMIC DNA]</scope>
    <source>
        <strain evidence="5">JCM 31921</strain>
    </source>
</reference>
<comment type="subunit">
    <text evidence="2">Monomer.</text>
</comment>
<dbReference type="Gene3D" id="3.30.70.870">
    <property type="entry name" value="Elongation Factor G (Translational Gtpase), domain 3"/>
    <property type="match status" value="1"/>
</dbReference>
<evidence type="ECO:0000313" key="4">
    <source>
        <dbReference type="EMBL" id="GAA4450846.1"/>
    </source>
</evidence>
<keyword evidence="1 2" id="KW-0342">GTP-binding</keyword>
<dbReference type="InterPro" id="IPR009000">
    <property type="entry name" value="Transl_B-barrel_sf"/>
</dbReference>
<dbReference type="PANTHER" id="PTHR42908">
    <property type="entry name" value="TRANSLATION ELONGATION FACTOR-RELATED"/>
    <property type="match status" value="1"/>
</dbReference>
<keyword evidence="2" id="KW-0547">Nucleotide-binding</keyword>
<dbReference type="SUPFAM" id="SSF54980">
    <property type="entry name" value="EF-G C-terminal domain-like"/>
    <property type="match status" value="2"/>
</dbReference>
<keyword evidence="5" id="KW-1185">Reference proteome</keyword>
<dbReference type="InterPro" id="IPR047041">
    <property type="entry name" value="BipA_GTP-bd_dom"/>
</dbReference>
<dbReference type="Gene3D" id="2.40.50.250">
    <property type="entry name" value="bipa protein"/>
    <property type="match status" value="1"/>
</dbReference>
<dbReference type="PROSITE" id="PS51722">
    <property type="entry name" value="G_TR_2"/>
    <property type="match status" value="1"/>
</dbReference>
<dbReference type="Gene3D" id="3.40.50.300">
    <property type="entry name" value="P-loop containing nucleotide triphosphate hydrolases"/>
    <property type="match status" value="1"/>
</dbReference>
<keyword evidence="2" id="KW-0963">Cytoplasm</keyword>
<evidence type="ECO:0000256" key="1">
    <source>
        <dbReference type="ARBA" id="ARBA00023134"/>
    </source>
</evidence>
<comment type="catalytic activity">
    <reaction evidence="2">
        <text>GTP + H2O = GDP + phosphate + H(+)</text>
        <dbReference type="Rhea" id="RHEA:19669"/>
        <dbReference type="ChEBI" id="CHEBI:15377"/>
        <dbReference type="ChEBI" id="CHEBI:15378"/>
        <dbReference type="ChEBI" id="CHEBI:37565"/>
        <dbReference type="ChEBI" id="CHEBI:43474"/>
        <dbReference type="ChEBI" id="CHEBI:58189"/>
    </reaction>
</comment>
<sequence length="601" mass="66771">MNIRNIAIIAHVDHGKTTLVDKIIHATQVFRDNQETGELIMDNNDLERERGITILAKNISVNYKGVKINVIDTPGHADFGGEVERVLKMADGVLLLVDAFEGPMPQTRFVLQKALNLGLHPIVVINKVDKPNCRPDEVHDAVFELFFQLDATEDQLNFPTLYGSSKQGWFNTSLTPTDNINAVLDMILEKVPAPKVNEGTLQMQITSLDYSSFLGRIAIGRVSRGVVAEGQNIQLCKLDGSMVRGKVKELYTFEGMGKKRVTEVSAGDICAVVGIEGFQIGETIADFEQPEALPVIAIDEPTMNMQFSINNSPFFGREGKFVTSRNLRDRLMKELEKNLALRVQDTDDADKFLVYGRGILHLSVLIETMRREGYELTVGQPQVITKEINGQKCEPYEVLVVDVPSDFSGKVIDLVTQRKGEMLIMESKGEMQHLEFDVPSRGLIGLRSQMLTATAGEAVMAHRFSEYKPWKGVIPGRNNGVLIAKQAGSSTGYSLDKLQDRGSFFIDPGEEVYAGMIVAEHIKPGDLNVNVVEGKKLTNMRASGSDAATNIAPKIQMSLEECMEYIQQDECIECTPQSIRLRKILLDENDRVKYAKAMKTS</sequence>
<dbReference type="CDD" id="cd01891">
    <property type="entry name" value="TypA_BipA"/>
    <property type="match status" value="1"/>
</dbReference>
<proteinExistence type="inferred from homology"/>